<evidence type="ECO:0000313" key="3">
    <source>
        <dbReference type="WBParaSite" id="EgrG_002020700"/>
    </source>
</evidence>
<dbReference type="AlphaFoldDB" id="A0A068WDT1"/>
<sequence>MVRVLGSRSVLVVAERLALAPPLPSTLVLYPQPPRAYTTTFDNLIAQFTATGKVTFCVPLLYMRELNK</sequence>
<evidence type="ECO:0000313" key="2">
    <source>
        <dbReference type="Proteomes" id="UP000492820"/>
    </source>
</evidence>
<evidence type="ECO:0000313" key="1">
    <source>
        <dbReference type="EMBL" id="CDS16607.1"/>
    </source>
</evidence>
<protein>
    <submittedName>
        <fullName evidence="3">MCD domain-containing protein</fullName>
    </submittedName>
</protein>
<dbReference type="WBParaSite" id="EgrG_002020700">
    <property type="protein sequence ID" value="EgrG_002020700"/>
    <property type="gene ID" value="EgrG_002020700"/>
</dbReference>
<name>A0A068WDT1_ECHGR</name>
<organism evidence="1">
    <name type="scientific">Echinococcus granulosus</name>
    <name type="common">Hydatid tapeworm</name>
    <dbReference type="NCBI Taxonomy" id="6210"/>
    <lineage>
        <taxon>Eukaryota</taxon>
        <taxon>Metazoa</taxon>
        <taxon>Spiralia</taxon>
        <taxon>Lophotrochozoa</taxon>
        <taxon>Platyhelminthes</taxon>
        <taxon>Cestoda</taxon>
        <taxon>Eucestoda</taxon>
        <taxon>Cyclophyllidea</taxon>
        <taxon>Taeniidae</taxon>
        <taxon>Echinococcus</taxon>
        <taxon>Echinococcus granulosus group</taxon>
    </lineage>
</organism>
<dbReference type="EMBL" id="LK028576">
    <property type="protein sequence ID" value="CDS16607.1"/>
    <property type="molecule type" value="Genomic_DNA"/>
</dbReference>
<dbReference type="Proteomes" id="UP000492820">
    <property type="component" value="Unassembled WGS sequence"/>
</dbReference>
<reference evidence="1" key="2">
    <citation type="submission" date="2014-06" db="EMBL/GenBank/DDBJ databases">
        <authorList>
            <person name="Aslett M."/>
        </authorList>
    </citation>
    <scope>NUCLEOTIDE SEQUENCE</scope>
</reference>
<accession>A0A068WDT1</accession>
<reference evidence="1 2" key="1">
    <citation type="journal article" date="2013" name="Nature">
        <title>The genomes of four tapeworm species reveal adaptations to parasitism.</title>
        <authorList>
            <person name="Tsai I.J."/>
            <person name="Zarowiecki M."/>
            <person name="Holroyd N."/>
            <person name="Garciarrubio A."/>
            <person name="Sanchez-Flores A."/>
            <person name="Brooks K.L."/>
            <person name="Tracey A."/>
            <person name="Bobes R.J."/>
            <person name="Fragoso G."/>
            <person name="Sciutto E."/>
            <person name="Aslett M."/>
            <person name="Beasley H."/>
            <person name="Bennett H.M."/>
            <person name="Cai J."/>
            <person name="Camicia F."/>
            <person name="Clark R."/>
            <person name="Cucher M."/>
            <person name="De Silva N."/>
            <person name="Day T.A."/>
            <person name="Deplazes P."/>
            <person name="Estrada K."/>
            <person name="Fernandez C."/>
            <person name="Holland P.W."/>
            <person name="Hou J."/>
            <person name="Hu S."/>
            <person name="Huckvale T."/>
            <person name="Hung S.S."/>
            <person name="Kamenetzky L."/>
            <person name="Keane J.A."/>
            <person name="Kiss F."/>
            <person name="Koziol U."/>
            <person name="Lambert O."/>
            <person name="Liu K."/>
            <person name="Luo X."/>
            <person name="Luo Y."/>
            <person name="Macchiaroli N."/>
            <person name="Nichol S."/>
            <person name="Paps J."/>
            <person name="Parkinson J."/>
            <person name="Pouchkina-Stantcheva N."/>
            <person name="Riddiford N."/>
            <person name="Rosenzvit M."/>
            <person name="Salinas G."/>
            <person name="Wasmuth J.D."/>
            <person name="Zamanian M."/>
            <person name="Zheng Y."/>
            <person name="Cai X."/>
            <person name="Soberon X."/>
            <person name="Olson P.D."/>
            <person name="Laclette J.P."/>
            <person name="Brehm K."/>
            <person name="Berriman M."/>
            <person name="Garciarrubio A."/>
            <person name="Bobes R.J."/>
            <person name="Fragoso G."/>
            <person name="Sanchez-Flores A."/>
            <person name="Estrada K."/>
            <person name="Cevallos M.A."/>
            <person name="Morett E."/>
            <person name="Gonzalez V."/>
            <person name="Portillo T."/>
            <person name="Ochoa-Leyva A."/>
            <person name="Jose M.V."/>
            <person name="Sciutto E."/>
            <person name="Landa A."/>
            <person name="Jimenez L."/>
            <person name="Valdes V."/>
            <person name="Carrero J.C."/>
            <person name="Larralde C."/>
            <person name="Morales-Montor J."/>
            <person name="Limon-Lason J."/>
            <person name="Soberon X."/>
            <person name="Laclette J.P."/>
        </authorList>
    </citation>
    <scope>NUCLEOTIDE SEQUENCE [LARGE SCALE GENOMIC DNA]</scope>
</reference>
<proteinExistence type="predicted"/>
<gene>
    <name evidence="1" type="ORF">EgrG_002020700</name>
</gene>
<reference evidence="3" key="3">
    <citation type="submission" date="2020-10" db="UniProtKB">
        <authorList>
            <consortium name="WormBaseParasite"/>
        </authorList>
    </citation>
    <scope>IDENTIFICATION</scope>
</reference>